<reference evidence="1 2" key="1">
    <citation type="journal article" date="2013" name="Curr. Biol.">
        <title>Shared signatures of parasitism and phylogenomics unite Cryptomycota and microsporidia.</title>
        <authorList>
            <person name="James T.Y."/>
            <person name="Pelin A."/>
            <person name="Bonen L."/>
            <person name="Ahrendt S."/>
            <person name="Sain D."/>
            <person name="Corradi N."/>
            <person name="Stajich J.E."/>
        </authorList>
    </citation>
    <scope>NUCLEOTIDE SEQUENCE [LARGE SCALE GENOMIC DNA]</scope>
    <source>
        <strain evidence="1 2">CSF55</strain>
    </source>
</reference>
<dbReference type="HOGENOM" id="CLU_639599_0_0_1"/>
<dbReference type="AlphaFoldDB" id="A0A075ASE5"/>
<proteinExistence type="predicted"/>
<evidence type="ECO:0000313" key="2">
    <source>
        <dbReference type="Proteomes" id="UP000030755"/>
    </source>
</evidence>
<keyword evidence="2" id="KW-1185">Reference proteome</keyword>
<accession>A0A075ASE5</accession>
<evidence type="ECO:0000313" key="1">
    <source>
        <dbReference type="EMBL" id="EPZ33201.1"/>
    </source>
</evidence>
<gene>
    <name evidence="1" type="ORF">O9G_001170</name>
</gene>
<organism evidence="1 2">
    <name type="scientific">Rozella allomycis (strain CSF55)</name>
    <dbReference type="NCBI Taxonomy" id="988480"/>
    <lineage>
        <taxon>Eukaryota</taxon>
        <taxon>Fungi</taxon>
        <taxon>Fungi incertae sedis</taxon>
        <taxon>Cryptomycota</taxon>
        <taxon>Cryptomycota incertae sedis</taxon>
        <taxon>Rozella</taxon>
    </lineage>
</organism>
<sequence length="429" mass="49351">MNAIRFYSNAALAYKKLPEKSFYHFLDHPALKQLLLNADLEKAKPIQQVQFDSGHPIIIHPPDFDPVKGYMASMLNRALKERRRPDCNGLVLTASPWRALSDAMVFKEAFAYIRNTSYQKEDDEKNKREWYYDLRNFGVQVVSAALVDEQVAKNILAGYAQKFIIGWLPRMIAMGNIIPYEVILQRINTLVLTDVDLLDLENDVYFDNLMNFLKIPLSRTKLQIQLYSRRETKGLIRLKEAIGKPTWKKYDFTEAQNEPHEIYKPVIEANKFISFIIDYVKENPKTTIMCPTESFACFLIEKLQGAGISNDKILVDLPFAENYFTSRGSLFLWAEGEETLVTTNEASRSLALSRSDGNIIFIEGSEQQIEYDLFNITGEKIQIKFNKINEAVEEGEKIEMPEKGEFADYLVAQGYSVEEAKSISHQIFQ</sequence>
<dbReference type="EMBL" id="KE561071">
    <property type="protein sequence ID" value="EPZ33201.1"/>
    <property type="molecule type" value="Genomic_DNA"/>
</dbReference>
<dbReference type="Proteomes" id="UP000030755">
    <property type="component" value="Unassembled WGS sequence"/>
</dbReference>
<name>A0A075ASE5_ROZAC</name>
<protein>
    <submittedName>
        <fullName evidence="1">Uncharacterized protein</fullName>
    </submittedName>
</protein>